<keyword evidence="3" id="KW-1185">Reference proteome</keyword>
<gene>
    <name evidence="2" type="ORF">APLA_LOCUS4581</name>
</gene>
<protein>
    <submittedName>
        <fullName evidence="2">Uncharacterized protein</fullName>
    </submittedName>
</protein>
<reference evidence="2 3" key="1">
    <citation type="submission" date="2020-04" db="EMBL/GenBank/DDBJ databases">
        <authorList>
            <person name="Wallbank WR R."/>
            <person name="Pardo Diaz C."/>
            <person name="Kozak K."/>
            <person name="Martin S."/>
            <person name="Jiggins C."/>
            <person name="Moest M."/>
            <person name="Warren A I."/>
            <person name="Byers J.R.P. K."/>
            <person name="Montejo-Kovacevich G."/>
            <person name="Yen C E."/>
        </authorList>
    </citation>
    <scope>NUCLEOTIDE SEQUENCE [LARGE SCALE GENOMIC DNA]</scope>
</reference>
<feature type="region of interest" description="Disordered" evidence="1">
    <location>
        <begin position="1"/>
        <end position="69"/>
    </location>
</feature>
<accession>A0A8S0ZGV5</accession>
<comment type="caution">
    <text evidence="2">The sequence shown here is derived from an EMBL/GenBank/DDBJ whole genome shotgun (WGS) entry which is preliminary data.</text>
</comment>
<evidence type="ECO:0000313" key="2">
    <source>
        <dbReference type="EMBL" id="CAB3231720.1"/>
    </source>
</evidence>
<dbReference type="Proteomes" id="UP000494106">
    <property type="component" value="Unassembled WGS sequence"/>
</dbReference>
<evidence type="ECO:0000256" key="1">
    <source>
        <dbReference type="SAM" id="MobiDB-lite"/>
    </source>
</evidence>
<sequence>MCTPYEHGADASGPYEHGADARTALQPGAGARSSYQPGADAGGAPGQHCGAAASLPARRAAVPAPRATQALPRDLGATAALLLATHRPGATSPDSCQEIDRQQSVNGKGKGIVCTASRAR</sequence>
<name>A0A8S0ZGV5_ARCPL</name>
<dbReference type="EMBL" id="CADEBC010000473">
    <property type="protein sequence ID" value="CAB3231720.1"/>
    <property type="molecule type" value="Genomic_DNA"/>
</dbReference>
<proteinExistence type="predicted"/>
<dbReference type="AlphaFoldDB" id="A0A8S0ZGV5"/>
<feature type="region of interest" description="Disordered" evidence="1">
    <location>
        <begin position="88"/>
        <end position="120"/>
    </location>
</feature>
<evidence type="ECO:0000313" key="3">
    <source>
        <dbReference type="Proteomes" id="UP000494106"/>
    </source>
</evidence>
<feature type="compositionally biased region" description="Low complexity" evidence="1">
    <location>
        <begin position="51"/>
        <end position="69"/>
    </location>
</feature>
<organism evidence="2 3">
    <name type="scientific">Arctia plantaginis</name>
    <name type="common">Wood tiger moth</name>
    <name type="synonym">Phalaena plantaginis</name>
    <dbReference type="NCBI Taxonomy" id="874455"/>
    <lineage>
        <taxon>Eukaryota</taxon>
        <taxon>Metazoa</taxon>
        <taxon>Ecdysozoa</taxon>
        <taxon>Arthropoda</taxon>
        <taxon>Hexapoda</taxon>
        <taxon>Insecta</taxon>
        <taxon>Pterygota</taxon>
        <taxon>Neoptera</taxon>
        <taxon>Endopterygota</taxon>
        <taxon>Lepidoptera</taxon>
        <taxon>Glossata</taxon>
        <taxon>Ditrysia</taxon>
        <taxon>Noctuoidea</taxon>
        <taxon>Erebidae</taxon>
        <taxon>Arctiinae</taxon>
        <taxon>Arctia</taxon>
    </lineage>
</organism>